<dbReference type="CDD" id="cd24066">
    <property type="entry name" value="ASKHA_NBD_ROK_EcFRK-like"/>
    <property type="match status" value="1"/>
</dbReference>
<evidence type="ECO:0000313" key="3">
    <source>
        <dbReference type="Proteomes" id="UP000028073"/>
    </source>
</evidence>
<dbReference type="InterPro" id="IPR000600">
    <property type="entry name" value="ROK"/>
</dbReference>
<proteinExistence type="predicted"/>
<dbReference type="Proteomes" id="UP000028073">
    <property type="component" value="Unassembled WGS sequence"/>
</dbReference>
<evidence type="ECO:0000256" key="1">
    <source>
        <dbReference type="ARBA" id="ARBA00023277"/>
    </source>
</evidence>
<dbReference type="Gene3D" id="3.30.420.40">
    <property type="match status" value="2"/>
</dbReference>
<keyword evidence="3" id="KW-1185">Reference proteome</keyword>
<keyword evidence="1" id="KW-0119">Carbohydrate metabolism</keyword>
<comment type="caution">
    <text evidence="2">The sequence shown here is derived from an EMBL/GenBank/DDBJ whole genome shotgun (WGS) entry which is preliminary data.</text>
</comment>
<dbReference type="AlphaFoldDB" id="A0A081NLX6"/>
<name>A0A081NLX6_9GAMM</name>
<dbReference type="PANTHER" id="PTHR18964">
    <property type="entry name" value="ROK (REPRESSOR, ORF, KINASE) FAMILY"/>
    <property type="match status" value="1"/>
</dbReference>
<dbReference type="InterPro" id="IPR049874">
    <property type="entry name" value="ROK_cs"/>
</dbReference>
<protein>
    <submittedName>
        <fullName evidence="2">Transcriptional regulator</fullName>
    </submittedName>
</protein>
<sequence length="299" mass="32103">MRLGIDVGGTKTEIVVLSNDGEIIHRKRQPTPGNYPDFIDSIEGLINTVQTHYGLASHIGLCLPGAVSPDTGRMKNANTLYLNDQTVSEDLEHRLGITVKLANDADAFTLSEATDGAAAGARSCFGVIIGTGCGGGLVYNGQLIQGPNAIAGEWGHNVLPYYHENTDGPNQPCYCGRQNCIETFTSGTGMTRRFRENYGYSTKEIPDAQSVMAKVEEGNEQAINHFNHYVDALARALAGVINIFDPEVIVLGGGMSNIQVLYSELPNAVAKYVFSDQLNTRIVQAQHGDSSGVRGAAWL</sequence>
<dbReference type="RefSeq" id="WP_034833308.1">
    <property type="nucleotide sequence ID" value="NZ_JOKH01000001.1"/>
</dbReference>
<organism evidence="2 3">
    <name type="scientific">Endozoicomonas numazuensis</name>
    <dbReference type="NCBI Taxonomy" id="1137799"/>
    <lineage>
        <taxon>Bacteria</taxon>
        <taxon>Pseudomonadati</taxon>
        <taxon>Pseudomonadota</taxon>
        <taxon>Gammaproteobacteria</taxon>
        <taxon>Oceanospirillales</taxon>
        <taxon>Endozoicomonadaceae</taxon>
        <taxon>Endozoicomonas</taxon>
    </lineage>
</organism>
<dbReference type="EMBL" id="JOKH01000001">
    <property type="protein sequence ID" value="KEQ19449.1"/>
    <property type="molecule type" value="Genomic_DNA"/>
</dbReference>
<accession>A0A081NLX6</accession>
<evidence type="ECO:0000313" key="2">
    <source>
        <dbReference type="EMBL" id="KEQ19449.1"/>
    </source>
</evidence>
<dbReference type="STRING" id="1137799.GZ78_05780"/>
<dbReference type="PROSITE" id="PS01125">
    <property type="entry name" value="ROK"/>
    <property type="match status" value="1"/>
</dbReference>
<dbReference type="PANTHER" id="PTHR18964:SF174">
    <property type="entry name" value="D-ALLOSE KINASE-RELATED"/>
    <property type="match status" value="1"/>
</dbReference>
<dbReference type="OrthoDB" id="9810372at2"/>
<gene>
    <name evidence="2" type="ORF">GZ78_05780</name>
</gene>
<dbReference type="InterPro" id="IPR043129">
    <property type="entry name" value="ATPase_NBD"/>
</dbReference>
<reference evidence="2 3" key="1">
    <citation type="submission" date="2014-06" db="EMBL/GenBank/DDBJ databases">
        <title>Whole Genome Sequences of Three Symbiotic Endozoicomonas Bacteria.</title>
        <authorList>
            <person name="Neave M.J."/>
            <person name="Apprill A."/>
            <person name="Voolstra C.R."/>
        </authorList>
    </citation>
    <scope>NUCLEOTIDE SEQUENCE [LARGE SCALE GENOMIC DNA]</scope>
    <source>
        <strain evidence="2 3">DSM 25634</strain>
    </source>
</reference>
<dbReference type="eggNOG" id="COG1940">
    <property type="taxonomic scope" value="Bacteria"/>
</dbReference>
<dbReference type="Pfam" id="PF00480">
    <property type="entry name" value="ROK"/>
    <property type="match status" value="1"/>
</dbReference>
<dbReference type="SUPFAM" id="SSF53067">
    <property type="entry name" value="Actin-like ATPase domain"/>
    <property type="match status" value="1"/>
</dbReference>
<dbReference type="GO" id="GO:0004396">
    <property type="term" value="F:hexokinase activity"/>
    <property type="evidence" value="ECO:0007669"/>
    <property type="project" value="TreeGrafter"/>
</dbReference>